<reference evidence="1 2" key="1">
    <citation type="submission" date="2020-05" db="EMBL/GenBank/DDBJ databases">
        <title>MicrobeNet Type strains.</title>
        <authorList>
            <person name="Nicholson A.C."/>
        </authorList>
    </citation>
    <scope>NUCLEOTIDE SEQUENCE [LARGE SCALE GENOMIC DNA]</scope>
    <source>
        <strain evidence="1 2">JCM 3224</strain>
    </source>
</reference>
<dbReference type="AlphaFoldDB" id="A0A849BXY6"/>
<proteinExistence type="predicted"/>
<gene>
    <name evidence="1" type="ORF">HLB23_01345</name>
</gene>
<organism evidence="1 2">
    <name type="scientific">Nocardia uniformis</name>
    <dbReference type="NCBI Taxonomy" id="53432"/>
    <lineage>
        <taxon>Bacteria</taxon>
        <taxon>Bacillati</taxon>
        <taxon>Actinomycetota</taxon>
        <taxon>Actinomycetes</taxon>
        <taxon>Mycobacteriales</taxon>
        <taxon>Nocardiaceae</taxon>
        <taxon>Nocardia</taxon>
    </lineage>
</organism>
<protein>
    <submittedName>
        <fullName evidence="1">Uncharacterized protein</fullName>
    </submittedName>
</protein>
<comment type="caution">
    <text evidence="1">The sequence shown here is derived from an EMBL/GenBank/DDBJ whole genome shotgun (WGS) entry which is preliminary data.</text>
</comment>
<keyword evidence="2" id="KW-1185">Reference proteome</keyword>
<dbReference type="Proteomes" id="UP000586827">
    <property type="component" value="Unassembled WGS sequence"/>
</dbReference>
<sequence length="233" mass="26042">MNNYEHTGTLAALRDDWIMRSMLSRVGDIPELVLLPVLRVVAEDRAAVDAGWADITAQRTRTRLFEPPRWSWKRRYGQFVRELEWAITELTRVMPAEDVTELVSSAVAARLRRWLRYVLPTFESVRLVPKGMYPSVMDAGVSFATFLVGPIHRTGVEADGTLVYDIPECAMHTSVSAPEAQTNSCLMGCKAACEKVFDRDSAFPLEFDPHLPGLGCTLRVHPAAPRDTRAAIA</sequence>
<dbReference type="RefSeq" id="WP_067520382.1">
    <property type="nucleotide sequence ID" value="NZ_JABELX010000001.1"/>
</dbReference>
<accession>A0A849BXY6</accession>
<name>A0A849BXY6_9NOCA</name>
<evidence type="ECO:0000313" key="2">
    <source>
        <dbReference type="Proteomes" id="UP000586827"/>
    </source>
</evidence>
<dbReference type="EMBL" id="JABELX010000001">
    <property type="protein sequence ID" value="NNH68537.1"/>
    <property type="molecule type" value="Genomic_DNA"/>
</dbReference>
<evidence type="ECO:0000313" key="1">
    <source>
        <dbReference type="EMBL" id="NNH68537.1"/>
    </source>
</evidence>